<dbReference type="KEGG" id="fhl:OE105_08595"/>
<feature type="binding site" evidence="8">
    <location>
        <position position="74"/>
    </location>
    <ligand>
        <name>substrate</name>
    </ligand>
</feature>
<evidence type="ECO:0000256" key="3">
    <source>
        <dbReference type="ARBA" id="ARBA00012897"/>
    </source>
</evidence>
<dbReference type="NCBIfam" id="TIGR00518">
    <property type="entry name" value="alaDH"/>
    <property type="match status" value="1"/>
</dbReference>
<dbReference type="PANTHER" id="PTHR42795:SF1">
    <property type="entry name" value="ALANINE DEHYDROGENASE"/>
    <property type="match status" value="1"/>
</dbReference>
<dbReference type="InterPro" id="IPR008143">
    <property type="entry name" value="Ala_DH/PNT_CS2"/>
</dbReference>
<sequence>MKIGIPKELKNNENRVAMSPAGVIHLVNHQHEVYIESGAGLGSGFTDEEYMKAGAKIVDTAEEAWSQEMVLKVKEPLPSEYKYFREDLILFTYLHLANEEELTKELLKKNVTAIAYETVQLPNGQLPLLTPMSEVAGRMSVQLGAQFLEKVYGGKGILLSGVPGVQRGNVTVIGGGVAGTNAAKLAIGLGAKVTILDINPERLRQIDDIFHYEINTLMSNPFNIHEAVKNADLVIGAVLIPGSKAPKLVTEQMVKEMGDGSVIVDIAIDQGGIFETTDRVTTHDEPTYVKHGVVHYAVPNIPGAVPRTSTLALTNVTIPYALQIANKGYKRACLENETLLKGINTLKGYVTHKGVAEAHQMEYTDPKQLLLEEIVLNN</sequence>
<evidence type="ECO:0000256" key="2">
    <source>
        <dbReference type="ARBA" id="ARBA00005689"/>
    </source>
</evidence>
<evidence type="ECO:0000256" key="5">
    <source>
        <dbReference type="ARBA" id="ARBA00023027"/>
    </source>
</evidence>
<keyword evidence="9" id="KW-0547">Nucleotide-binding</keyword>
<dbReference type="PROSITE" id="PS00837">
    <property type="entry name" value="ALADH_PNT_2"/>
    <property type="match status" value="1"/>
</dbReference>
<evidence type="ECO:0000256" key="1">
    <source>
        <dbReference type="ARBA" id="ARBA00005206"/>
    </source>
</evidence>
<organism evidence="12 13">
    <name type="scientific">Fervidibacillus halotolerans</name>
    <dbReference type="NCBI Taxonomy" id="2980027"/>
    <lineage>
        <taxon>Bacteria</taxon>
        <taxon>Bacillati</taxon>
        <taxon>Bacillota</taxon>
        <taxon>Bacilli</taxon>
        <taxon>Bacillales</taxon>
        <taxon>Bacillaceae</taxon>
        <taxon>Fervidibacillus</taxon>
    </lineage>
</organism>
<dbReference type="InterPro" id="IPR036291">
    <property type="entry name" value="NAD(P)-bd_dom_sf"/>
</dbReference>
<evidence type="ECO:0000259" key="10">
    <source>
        <dbReference type="SMART" id="SM01002"/>
    </source>
</evidence>
<protein>
    <recommendedName>
        <fullName evidence="3 6">Alanine dehydrogenase</fullName>
        <ecNumber evidence="3 6">1.4.1.1</ecNumber>
    </recommendedName>
</protein>
<feature type="active site" description="Proton donor/acceptor" evidence="7">
    <location>
        <position position="95"/>
    </location>
</feature>
<evidence type="ECO:0000256" key="7">
    <source>
        <dbReference type="PIRSR" id="PIRSR000183-1"/>
    </source>
</evidence>
<feature type="binding site" evidence="9">
    <location>
        <position position="133"/>
    </location>
    <ligand>
        <name>NAD(+)</name>
        <dbReference type="ChEBI" id="CHEBI:57540"/>
    </ligand>
</feature>
<evidence type="ECO:0000313" key="13">
    <source>
        <dbReference type="Proteomes" id="UP001164726"/>
    </source>
</evidence>
<proteinExistence type="inferred from homology"/>
<evidence type="ECO:0000256" key="6">
    <source>
        <dbReference type="PIRNR" id="PIRNR000183"/>
    </source>
</evidence>
<comment type="catalytic activity">
    <reaction evidence="6">
        <text>L-alanine + NAD(+) + H2O = pyruvate + NH4(+) + NADH + H(+)</text>
        <dbReference type="Rhea" id="RHEA:18405"/>
        <dbReference type="ChEBI" id="CHEBI:15361"/>
        <dbReference type="ChEBI" id="CHEBI:15377"/>
        <dbReference type="ChEBI" id="CHEBI:15378"/>
        <dbReference type="ChEBI" id="CHEBI:28938"/>
        <dbReference type="ChEBI" id="CHEBI:57540"/>
        <dbReference type="ChEBI" id="CHEBI:57945"/>
        <dbReference type="ChEBI" id="CHEBI:57972"/>
        <dbReference type="EC" id="1.4.1.1"/>
    </reaction>
</comment>
<dbReference type="InterPro" id="IPR007698">
    <property type="entry name" value="AlaDH/PNT_NAD(H)-bd"/>
</dbReference>
<dbReference type="EMBL" id="CP106877">
    <property type="protein sequence ID" value="WAA11679.1"/>
    <property type="molecule type" value="Genomic_DNA"/>
</dbReference>
<feature type="binding site" evidence="9">
    <location>
        <position position="197"/>
    </location>
    <ligand>
        <name>NAD(+)</name>
        <dbReference type="ChEBI" id="CHEBI:57540"/>
    </ligand>
</feature>
<feature type="binding site" evidence="9">
    <location>
        <position position="202"/>
    </location>
    <ligand>
        <name>NAD(+)</name>
        <dbReference type="ChEBI" id="CHEBI:57540"/>
    </ligand>
</feature>
<feature type="binding site" evidence="9">
    <location>
        <begin position="238"/>
        <end position="239"/>
    </location>
    <ligand>
        <name>NAD(+)</name>
        <dbReference type="ChEBI" id="CHEBI:57540"/>
    </ligand>
</feature>
<dbReference type="GO" id="GO:0042853">
    <property type="term" value="P:L-alanine catabolic process"/>
    <property type="evidence" value="ECO:0007669"/>
    <property type="project" value="InterPro"/>
</dbReference>
<feature type="binding site" evidence="9">
    <location>
        <position position="219"/>
    </location>
    <ligand>
        <name>NAD(+)</name>
        <dbReference type="ChEBI" id="CHEBI:57540"/>
    </ligand>
</feature>
<evidence type="ECO:0000256" key="9">
    <source>
        <dbReference type="PIRSR" id="PIRSR000183-3"/>
    </source>
</evidence>
<dbReference type="InterPro" id="IPR008141">
    <property type="entry name" value="Ala_DH"/>
</dbReference>
<comment type="similarity">
    <text evidence="2 6">Belongs to the AlaDH/PNT family.</text>
</comment>
<keyword evidence="4 6" id="KW-0560">Oxidoreductase</keyword>
<dbReference type="CDD" id="cd05305">
    <property type="entry name" value="L-AlaDH"/>
    <property type="match status" value="1"/>
</dbReference>
<evidence type="ECO:0000259" key="11">
    <source>
        <dbReference type="SMART" id="SM01003"/>
    </source>
</evidence>
<feature type="binding site" evidence="9">
    <location>
        <position position="279"/>
    </location>
    <ligand>
        <name>NAD(+)</name>
        <dbReference type="ChEBI" id="CHEBI:57540"/>
    </ligand>
</feature>
<feature type="domain" description="Alanine dehydrogenase/pyridine nucleotide transhydrogenase N-terminal" evidence="11">
    <location>
        <begin position="4"/>
        <end position="136"/>
    </location>
</feature>
<feature type="binding site" evidence="8">
    <location>
        <position position="15"/>
    </location>
    <ligand>
        <name>substrate</name>
    </ligand>
</feature>
<dbReference type="PANTHER" id="PTHR42795">
    <property type="entry name" value="ALANINE DEHYDROGENASE"/>
    <property type="match status" value="1"/>
</dbReference>
<dbReference type="PIRSF" id="PIRSF000183">
    <property type="entry name" value="Alanine_dh"/>
    <property type="match status" value="1"/>
</dbReference>
<feature type="active site" description="Proton donor/acceptor" evidence="7">
    <location>
        <position position="269"/>
    </location>
</feature>
<dbReference type="GO" id="GO:0000166">
    <property type="term" value="F:nucleotide binding"/>
    <property type="evidence" value="ECO:0007669"/>
    <property type="project" value="UniProtKB-KW"/>
</dbReference>
<keyword evidence="5 6" id="KW-0520">NAD</keyword>
<dbReference type="Pfam" id="PF05222">
    <property type="entry name" value="AlaDh_PNT_N"/>
    <property type="match status" value="1"/>
</dbReference>
<evidence type="ECO:0000256" key="4">
    <source>
        <dbReference type="ARBA" id="ARBA00023002"/>
    </source>
</evidence>
<dbReference type="GO" id="GO:0000286">
    <property type="term" value="F:alanine dehydrogenase activity"/>
    <property type="evidence" value="ECO:0007669"/>
    <property type="project" value="UniProtKB-UniRule"/>
</dbReference>
<dbReference type="FunFam" id="3.40.50.720:FF:000049">
    <property type="entry name" value="Alanine dehydrogenase"/>
    <property type="match status" value="1"/>
</dbReference>
<dbReference type="SUPFAM" id="SSF51735">
    <property type="entry name" value="NAD(P)-binding Rossmann-fold domains"/>
    <property type="match status" value="1"/>
</dbReference>
<comment type="pathway">
    <text evidence="1">Amino-acid degradation; L-alanine degradation via dehydrogenase pathway; NH(3) and pyruvate from L-alanine: step 1/1.</text>
</comment>
<dbReference type="AlphaFoldDB" id="A0A9E8LZQ8"/>
<feature type="domain" description="Alanine dehydrogenase/pyridine nucleotide transhydrogenase NAD(H)-binding" evidence="10">
    <location>
        <begin position="148"/>
        <end position="297"/>
    </location>
</feature>
<dbReference type="InterPro" id="IPR007886">
    <property type="entry name" value="AlaDH/PNT_N"/>
</dbReference>
<dbReference type="SMART" id="SM01003">
    <property type="entry name" value="AlaDh_PNT_N"/>
    <property type="match status" value="1"/>
</dbReference>
<evidence type="ECO:0000313" key="12">
    <source>
        <dbReference type="EMBL" id="WAA11679.1"/>
    </source>
</evidence>
<accession>A0A9E8LZQ8</accession>
<dbReference type="RefSeq" id="WP_275419793.1">
    <property type="nucleotide sequence ID" value="NZ_CP106877.1"/>
</dbReference>
<reference evidence="12" key="1">
    <citation type="submission" date="2022-09" db="EMBL/GenBank/DDBJ databases">
        <title>Complete Genomes of Fervidibacillus albus and Fervidibacillus halotolerans isolated from tidal flat sediments.</title>
        <authorList>
            <person name="Kwon K.K."/>
            <person name="Yang S.-H."/>
            <person name="Park M.J."/>
            <person name="Oh H.-M."/>
        </authorList>
    </citation>
    <scope>NUCLEOTIDE SEQUENCE</scope>
    <source>
        <strain evidence="12">MEBiC13594</strain>
    </source>
</reference>
<dbReference type="Proteomes" id="UP001164726">
    <property type="component" value="Chromosome"/>
</dbReference>
<dbReference type="GO" id="GO:0005886">
    <property type="term" value="C:plasma membrane"/>
    <property type="evidence" value="ECO:0007669"/>
    <property type="project" value="TreeGrafter"/>
</dbReference>
<dbReference type="EC" id="1.4.1.1" evidence="3 6"/>
<name>A0A9E8LZQ8_9BACI</name>
<dbReference type="Gene3D" id="3.40.50.720">
    <property type="entry name" value="NAD(P)-binding Rossmann-like Domain"/>
    <property type="match status" value="2"/>
</dbReference>
<dbReference type="SMART" id="SM01002">
    <property type="entry name" value="AlaDh_PNT_C"/>
    <property type="match status" value="1"/>
</dbReference>
<feature type="binding site" evidence="9">
    <location>
        <begin position="266"/>
        <end position="269"/>
    </location>
    <ligand>
        <name>NAD(+)</name>
        <dbReference type="ChEBI" id="CHEBI:57540"/>
    </ligand>
</feature>
<dbReference type="Pfam" id="PF01262">
    <property type="entry name" value="AlaDh_PNT_C"/>
    <property type="match status" value="1"/>
</dbReference>
<keyword evidence="13" id="KW-1185">Reference proteome</keyword>
<gene>
    <name evidence="12" type="primary">ald</name>
    <name evidence="12" type="ORF">OE105_08595</name>
</gene>
<evidence type="ECO:0000256" key="8">
    <source>
        <dbReference type="PIRSR" id="PIRSR000183-2"/>
    </source>
</evidence>
<dbReference type="SUPFAM" id="SSF52283">
    <property type="entry name" value="Formate/glycerate dehydrogenase catalytic domain-like"/>
    <property type="match status" value="1"/>
</dbReference>